<dbReference type="OrthoDB" id="264795at2759"/>
<dbReference type="Proteomes" id="UP000070544">
    <property type="component" value="Unassembled WGS sequence"/>
</dbReference>
<dbReference type="PANTHER" id="PTHR12436:SF3">
    <property type="entry name" value="GERMINAL-CENTER ASSOCIATED NUCLEAR PROTEIN"/>
    <property type="match status" value="1"/>
</dbReference>
<dbReference type="PANTHER" id="PTHR12436">
    <property type="entry name" value="80 KDA MCM3-ASSOCIATED PROTEIN"/>
    <property type="match status" value="1"/>
</dbReference>
<evidence type="ECO:0000256" key="1">
    <source>
        <dbReference type="SAM" id="MobiDB-lite"/>
    </source>
</evidence>
<reference evidence="3 4" key="1">
    <citation type="journal article" date="2015" name="Genome Biol. Evol.">
        <title>Phylogenomic analyses indicate that early fungi evolved digesting cell walls of algal ancestors of land plants.</title>
        <authorList>
            <person name="Chang Y."/>
            <person name="Wang S."/>
            <person name="Sekimoto S."/>
            <person name="Aerts A.L."/>
            <person name="Choi C."/>
            <person name="Clum A."/>
            <person name="LaButti K.M."/>
            <person name="Lindquist E.A."/>
            <person name="Yee Ngan C."/>
            <person name="Ohm R.A."/>
            <person name="Salamov A.A."/>
            <person name="Grigoriev I.V."/>
            <person name="Spatafora J.W."/>
            <person name="Berbee M.L."/>
        </authorList>
    </citation>
    <scope>NUCLEOTIDE SEQUENCE [LARGE SCALE GENOMIC DNA]</scope>
    <source>
        <strain evidence="3 4">JEL478</strain>
    </source>
</reference>
<gene>
    <name evidence="3" type="ORF">M427DRAFT_177974</name>
</gene>
<name>A0A139AQ63_GONPJ</name>
<feature type="compositionally biased region" description="Low complexity" evidence="1">
    <location>
        <begin position="21"/>
        <end position="41"/>
    </location>
</feature>
<proteinExistence type="predicted"/>
<feature type="compositionally biased region" description="Gly residues" evidence="1">
    <location>
        <begin position="45"/>
        <end position="56"/>
    </location>
</feature>
<evidence type="ECO:0000313" key="3">
    <source>
        <dbReference type="EMBL" id="KXS18868.1"/>
    </source>
</evidence>
<keyword evidence="4" id="KW-1185">Reference proteome</keyword>
<dbReference type="AlphaFoldDB" id="A0A139AQ63"/>
<dbReference type="InterPro" id="IPR045107">
    <property type="entry name" value="SAC3/GANP/THP3"/>
</dbReference>
<dbReference type="InterPro" id="IPR005062">
    <property type="entry name" value="SAC3/GANP/THP3_conserved"/>
</dbReference>
<organism evidence="3 4">
    <name type="scientific">Gonapodya prolifera (strain JEL478)</name>
    <name type="common">Monoblepharis prolifera</name>
    <dbReference type="NCBI Taxonomy" id="1344416"/>
    <lineage>
        <taxon>Eukaryota</taxon>
        <taxon>Fungi</taxon>
        <taxon>Fungi incertae sedis</taxon>
        <taxon>Chytridiomycota</taxon>
        <taxon>Chytridiomycota incertae sedis</taxon>
        <taxon>Monoblepharidomycetes</taxon>
        <taxon>Monoblepharidales</taxon>
        <taxon>Gonapodyaceae</taxon>
        <taxon>Gonapodya</taxon>
    </lineage>
</organism>
<dbReference type="STRING" id="1344416.A0A139AQ63"/>
<evidence type="ECO:0000313" key="4">
    <source>
        <dbReference type="Proteomes" id="UP000070544"/>
    </source>
</evidence>
<dbReference type="GO" id="GO:0005737">
    <property type="term" value="C:cytoplasm"/>
    <property type="evidence" value="ECO:0007669"/>
    <property type="project" value="TreeGrafter"/>
</dbReference>
<feature type="compositionally biased region" description="Pro residues" evidence="1">
    <location>
        <begin position="142"/>
        <end position="151"/>
    </location>
</feature>
<protein>
    <recommendedName>
        <fullName evidence="2">SAC3/GANP/THP3 conserved domain-containing protein</fullName>
    </recommendedName>
</protein>
<accession>A0A139AQ63</accession>
<dbReference type="Pfam" id="PF03399">
    <property type="entry name" value="SAC3_GANP"/>
    <property type="match status" value="1"/>
</dbReference>
<dbReference type="Gene3D" id="1.25.40.990">
    <property type="match status" value="1"/>
</dbReference>
<evidence type="ECO:0000259" key="2">
    <source>
        <dbReference type="Pfam" id="PF03399"/>
    </source>
</evidence>
<dbReference type="GO" id="GO:0006406">
    <property type="term" value="P:mRNA export from nucleus"/>
    <property type="evidence" value="ECO:0007669"/>
    <property type="project" value="TreeGrafter"/>
</dbReference>
<sequence length="661" mass="73280">MNPPRKPSAFGSLNPNKPARGAHQSQRGQSAQRGGRSGSRPPHGRGAGPGRGGFHGSGQAKETNPSPSPTPEDVLQEDYFAPSPHIAPSGIFLSRPSAKPTRQPTPANSVSLSPSPPPSQELMAARAARFGMPSAANGKRPSPAPPPPIVSSPPDYLDSMSDGTASPPPPTTRGLQIQAVPGLGKFLQSSNRRSAKSELLVQDATREYNIMKADRERLKRSYVAQGKMADPDLPRSLDDAVHMEGECEEMCPVFERYERVSQQGVDSWEMDPNGDLDYDLMVGQFRRSEAGKIILPDEIRTPTALLQTLDHLLCDILVSSGRPLLDVHKFLDNRMRAISHDLSVQGQTGPEAMQLYEIMVRYVILAGHVCREEDEDGDNSPKQNLERLQRFLKSLMEIYDDNLGDPSPNEAEFRAYHLLLFPNENNLVTRGERHWRSEIFFDPRVTRAIELHQLIQFRTPPPPGARVTDAKRHIAQGQMGNAALFFQLVSSEDTDPLQACVAETYFDQVRAASLVAIARSTVRYKPSPDGTQRMDEWDVDEMEEMWGMDEGELEENVLNGNVEGVEITEKDDGRMAVRVALVAKGNFSKHCNRRIVDAKREGVSDLQLVMGVTRSGGPPAPLMIPEFERKFTRNKIDLTVGTDWNEMPVKRITEAKPRRVV</sequence>
<feature type="domain" description="SAC3/GANP/THP3 conserved" evidence="2">
    <location>
        <begin position="250"/>
        <end position="552"/>
    </location>
</feature>
<dbReference type="GO" id="GO:0070390">
    <property type="term" value="C:transcription export complex 2"/>
    <property type="evidence" value="ECO:0007669"/>
    <property type="project" value="TreeGrafter"/>
</dbReference>
<dbReference type="EMBL" id="KQ965740">
    <property type="protein sequence ID" value="KXS18868.1"/>
    <property type="molecule type" value="Genomic_DNA"/>
</dbReference>
<feature type="region of interest" description="Disordered" evidence="1">
    <location>
        <begin position="1"/>
        <end position="176"/>
    </location>
</feature>